<dbReference type="Proteomes" id="UP000557566">
    <property type="component" value="Unassembled WGS sequence"/>
</dbReference>
<reference evidence="1 2" key="1">
    <citation type="journal article" date="2020" name="Genome Biol. Evol.">
        <title>A new high-quality draft genome assembly of the Chinese cordyceps Ophiocordyceps sinensis.</title>
        <authorList>
            <person name="Shu R."/>
            <person name="Zhang J."/>
            <person name="Meng Q."/>
            <person name="Zhang H."/>
            <person name="Zhou G."/>
            <person name="Li M."/>
            <person name="Wu P."/>
            <person name="Zhao Y."/>
            <person name="Chen C."/>
            <person name="Qin Q."/>
        </authorList>
    </citation>
    <scope>NUCLEOTIDE SEQUENCE [LARGE SCALE GENOMIC DNA]</scope>
    <source>
        <strain evidence="1 2">IOZ07</strain>
    </source>
</reference>
<accession>A0A8H4LTH0</accession>
<evidence type="ECO:0000313" key="1">
    <source>
        <dbReference type="EMBL" id="KAF4504617.1"/>
    </source>
</evidence>
<dbReference type="EMBL" id="JAAVMX010000009">
    <property type="protein sequence ID" value="KAF4504617.1"/>
    <property type="molecule type" value="Genomic_DNA"/>
</dbReference>
<gene>
    <name evidence="1" type="ORF">G6O67_008047</name>
</gene>
<sequence>MEAPAPTISTARGMPIPVDRLRGKTCGQEHAKITAFAERQQGDACFLADARGGASDERRHHV</sequence>
<proteinExistence type="predicted"/>
<organism evidence="1 2">
    <name type="scientific">Ophiocordyceps sinensis</name>
    <dbReference type="NCBI Taxonomy" id="72228"/>
    <lineage>
        <taxon>Eukaryota</taxon>
        <taxon>Fungi</taxon>
        <taxon>Dikarya</taxon>
        <taxon>Ascomycota</taxon>
        <taxon>Pezizomycotina</taxon>
        <taxon>Sordariomycetes</taxon>
        <taxon>Hypocreomycetidae</taxon>
        <taxon>Hypocreales</taxon>
        <taxon>Ophiocordycipitaceae</taxon>
        <taxon>Ophiocordyceps</taxon>
    </lineage>
</organism>
<keyword evidence="2" id="KW-1185">Reference proteome</keyword>
<evidence type="ECO:0000313" key="2">
    <source>
        <dbReference type="Proteomes" id="UP000557566"/>
    </source>
</evidence>
<protein>
    <submittedName>
        <fullName evidence="1">Uncharacterized protein</fullName>
    </submittedName>
</protein>
<comment type="caution">
    <text evidence="1">The sequence shown here is derived from an EMBL/GenBank/DDBJ whole genome shotgun (WGS) entry which is preliminary data.</text>
</comment>
<name>A0A8H4LTH0_9HYPO</name>
<dbReference type="AlphaFoldDB" id="A0A8H4LTH0"/>